<feature type="non-terminal residue" evidence="2">
    <location>
        <position position="1"/>
    </location>
</feature>
<gene>
    <name evidence="2" type="ORF">OLEA9_A055721</name>
</gene>
<dbReference type="EMBL" id="CACTIH010006224">
    <property type="protein sequence ID" value="CAA3004454.1"/>
    <property type="molecule type" value="Genomic_DNA"/>
</dbReference>
<feature type="compositionally biased region" description="Acidic residues" evidence="1">
    <location>
        <begin position="115"/>
        <end position="126"/>
    </location>
</feature>
<dbReference type="OrthoDB" id="1930729at2759"/>
<evidence type="ECO:0000313" key="2">
    <source>
        <dbReference type="EMBL" id="CAA3004454.1"/>
    </source>
</evidence>
<evidence type="ECO:0000256" key="1">
    <source>
        <dbReference type="SAM" id="MobiDB-lite"/>
    </source>
</evidence>
<accession>A0A8S0TJ82</accession>
<dbReference type="Gramene" id="OE9A055721T1">
    <property type="protein sequence ID" value="OE9A055721C1"/>
    <property type="gene ID" value="OE9A055721"/>
</dbReference>
<comment type="caution">
    <text evidence="2">The sequence shown here is derived from an EMBL/GenBank/DDBJ whole genome shotgun (WGS) entry which is preliminary data.</text>
</comment>
<name>A0A8S0TJ82_OLEEU</name>
<reference evidence="2 3" key="1">
    <citation type="submission" date="2019-12" db="EMBL/GenBank/DDBJ databases">
        <authorList>
            <person name="Alioto T."/>
            <person name="Alioto T."/>
            <person name="Gomez Garrido J."/>
        </authorList>
    </citation>
    <scope>NUCLEOTIDE SEQUENCE [LARGE SCALE GENOMIC DNA]</scope>
</reference>
<protein>
    <submittedName>
        <fullName evidence="2">Uncharacterized protein</fullName>
    </submittedName>
</protein>
<dbReference type="Proteomes" id="UP000594638">
    <property type="component" value="Unassembled WGS sequence"/>
</dbReference>
<organism evidence="2 3">
    <name type="scientific">Olea europaea subsp. europaea</name>
    <dbReference type="NCBI Taxonomy" id="158383"/>
    <lineage>
        <taxon>Eukaryota</taxon>
        <taxon>Viridiplantae</taxon>
        <taxon>Streptophyta</taxon>
        <taxon>Embryophyta</taxon>
        <taxon>Tracheophyta</taxon>
        <taxon>Spermatophyta</taxon>
        <taxon>Magnoliopsida</taxon>
        <taxon>eudicotyledons</taxon>
        <taxon>Gunneridae</taxon>
        <taxon>Pentapetalae</taxon>
        <taxon>asterids</taxon>
        <taxon>lamiids</taxon>
        <taxon>Lamiales</taxon>
        <taxon>Oleaceae</taxon>
        <taxon>Oleeae</taxon>
        <taxon>Olea</taxon>
    </lineage>
</organism>
<sequence>MQVWAYEAISKIGERFGQRIGERIPRLLRWSTRKLLQHRTYDLYVYATLRPIDTEAEQPYFSTLVSYDDPLVPVLDDMTKTVHVLQFHSSHTGNGVGGQSGRQDLDDGVHSGESGDCETSEDDDNDGQLGSDRDSDDSDDI</sequence>
<dbReference type="AlphaFoldDB" id="A0A8S0TJ82"/>
<feature type="region of interest" description="Disordered" evidence="1">
    <location>
        <begin position="89"/>
        <end position="141"/>
    </location>
</feature>
<keyword evidence="3" id="KW-1185">Reference proteome</keyword>
<proteinExistence type="predicted"/>
<evidence type="ECO:0000313" key="3">
    <source>
        <dbReference type="Proteomes" id="UP000594638"/>
    </source>
</evidence>